<dbReference type="RefSeq" id="WP_282593308.1">
    <property type="nucleotide sequence ID" value="NZ_JAPAAF010000047.1"/>
</dbReference>
<dbReference type="AlphaFoldDB" id="A0AA41YB07"/>
<dbReference type="Proteomes" id="UP001163821">
    <property type="component" value="Unassembled WGS sequence"/>
</dbReference>
<evidence type="ECO:0000313" key="2">
    <source>
        <dbReference type="Proteomes" id="UP001163821"/>
    </source>
</evidence>
<reference evidence="1" key="1">
    <citation type="submission" date="2022-10" db="EMBL/GenBank/DDBJ databases">
        <title>Gaoshiqiia sediminis gen. nov., sp. nov., isolated from coastal sediment.</title>
        <authorList>
            <person name="Yu W.X."/>
            <person name="Mu D.S."/>
            <person name="Du J.Z."/>
            <person name="Liang Y.Q."/>
        </authorList>
    </citation>
    <scope>NUCLEOTIDE SEQUENCE</scope>
    <source>
        <strain evidence="1">A06</strain>
    </source>
</reference>
<organism evidence="1 2">
    <name type="scientific">Gaoshiqia sediminis</name>
    <dbReference type="NCBI Taxonomy" id="2986998"/>
    <lineage>
        <taxon>Bacteria</taxon>
        <taxon>Pseudomonadati</taxon>
        <taxon>Bacteroidota</taxon>
        <taxon>Bacteroidia</taxon>
        <taxon>Marinilabiliales</taxon>
        <taxon>Prolixibacteraceae</taxon>
        <taxon>Gaoshiqia</taxon>
    </lineage>
</organism>
<name>A0AA41YB07_9BACT</name>
<gene>
    <name evidence="1" type="ORF">N2K84_18430</name>
</gene>
<dbReference type="EMBL" id="JAPAAF010000047">
    <property type="protein sequence ID" value="MCW0484717.1"/>
    <property type="molecule type" value="Genomic_DNA"/>
</dbReference>
<sequence length="59" mass="6800">MKQIVLSAIFILLFGLTGYSQGPAKQAPQGFDMVPEGYHDFNVWKDNLYNFVQLLFKEM</sequence>
<evidence type="ECO:0000313" key="1">
    <source>
        <dbReference type="EMBL" id="MCW0484717.1"/>
    </source>
</evidence>
<proteinExistence type="predicted"/>
<comment type="caution">
    <text evidence="1">The sequence shown here is derived from an EMBL/GenBank/DDBJ whole genome shotgun (WGS) entry which is preliminary data.</text>
</comment>
<protein>
    <submittedName>
        <fullName evidence="1">Uncharacterized protein</fullName>
    </submittedName>
</protein>
<accession>A0AA41YB07</accession>
<keyword evidence="2" id="KW-1185">Reference proteome</keyword>